<name>A0ABT6U3X0_9GAMM</name>
<keyword evidence="2" id="KW-1185">Reference proteome</keyword>
<organism evidence="1 2">
    <name type="scientific">Pseudoalteromonas shioyasakiensis</name>
    <dbReference type="NCBI Taxonomy" id="1190813"/>
    <lineage>
        <taxon>Bacteria</taxon>
        <taxon>Pseudomonadati</taxon>
        <taxon>Pseudomonadota</taxon>
        <taxon>Gammaproteobacteria</taxon>
        <taxon>Alteromonadales</taxon>
        <taxon>Pseudoalteromonadaceae</taxon>
        <taxon>Pseudoalteromonas</taxon>
    </lineage>
</organism>
<reference evidence="1 2" key="1">
    <citation type="submission" date="2022-02" db="EMBL/GenBank/DDBJ databases">
        <title>Genome analysis of Beneficial Microorganisms for Coral consortium from Pocillopora damicornis.</title>
        <authorList>
            <person name="Rosado P.M."/>
            <person name="Cardoso P.M."/>
            <person name="Rosado J.G."/>
            <person name="Schultz J."/>
            <person name="Rocha U."/>
            <person name="Costa T.K."/>
            <person name="Peixoto R.S."/>
        </authorList>
    </citation>
    <scope>NUCLEOTIDE SEQUENCE [LARGE SCALE GENOMIC DNA]</scope>
    <source>
        <strain evidence="1 2">BMC5</strain>
    </source>
</reference>
<dbReference type="RefSeq" id="WP_175083626.1">
    <property type="nucleotide sequence ID" value="NZ_JAKUMG010000006.1"/>
</dbReference>
<accession>A0ABT6U3X0</accession>
<dbReference type="EMBL" id="JAKUMG010000006">
    <property type="protein sequence ID" value="MDI4669935.1"/>
    <property type="molecule type" value="Genomic_DNA"/>
</dbReference>
<sequence>MNVLKELEVIKKDKNKEYLIKRYLLESCVKLSRFRSGESFSRNMKVARSFLKGVATKKQMHQAEWEIEGNAFSTEYYSEAGKSVYFRVNEDVRKDLIHVRISTGLKNKESKDYLKEMAYFIDHAFCFIQYPGNWLFDEGAEKFLCPRLFKRYFG</sequence>
<comment type="caution">
    <text evidence="1">The sequence shown here is derived from an EMBL/GenBank/DDBJ whole genome shotgun (WGS) entry which is preliminary data.</text>
</comment>
<gene>
    <name evidence="1" type="ORF">MKZ47_12745</name>
</gene>
<evidence type="ECO:0000313" key="1">
    <source>
        <dbReference type="EMBL" id="MDI4669935.1"/>
    </source>
</evidence>
<proteinExistence type="predicted"/>
<dbReference type="Proteomes" id="UP001156974">
    <property type="component" value="Unassembled WGS sequence"/>
</dbReference>
<evidence type="ECO:0000313" key="2">
    <source>
        <dbReference type="Proteomes" id="UP001156974"/>
    </source>
</evidence>
<protein>
    <submittedName>
        <fullName evidence="1">Uncharacterized protein</fullName>
    </submittedName>
</protein>